<dbReference type="Pfam" id="PF03548">
    <property type="entry name" value="LolA"/>
    <property type="match status" value="1"/>
</dbReference>
<dbReference type="EMBL" id="AWTR02000074">
    <property type="protein sequence ID" value="ETZ06956.1"/>
    <property type="molecule type" value="Genomic_DNA"/>
</dbReference>
<dbReference type="Proteomes" id="UP000019112">
    <property type="component" value="Unassembled WGS sequence"/>
</dbReference>
<keyword evidence="3" id="KW-1185">Reference proteome</keyword>
<dbReference type="RefSeq" id="WP_024161203.1">
    <property type="nucleotide sequence ID" value="NZ_AWTR02000074.1"/>
</dbReference>
<dbReference type="Gene3D" id="2.50.20.10">
    <property type="entry name" value="Lipoprotein localisation LolA/LolB/LppX"/>
    <property type="match status" value="1"/>
</dbReference>
<evidence type="ECO:0000313" key="3">
    <source>
        <dbReference type="Proteomes" id="UP000019112"/>
    </source>
</evidence>
<dbReference type="AlphaFoldDB" id="W6TDT8"/>
<dbReference type="STRING" id="1399147.P618_200854"/>
<dbReference type="SUPFAM" id="SSF89392">
    <property type="entry name" value="Prokaryotic lipoproteins and lipoprotein localization factors"/>
    <property type="match status" value="1"/>
</dbReference>
<dbReference type="eggNOG" id="COG2834">
    <property type="taxonomic scope" value="Bacteria"/>
</dbReference>
<dbReference type="CDD" id="cd16325">
    <property type="entry name" value="LolA"/>
    <property type="match status" value="1"/>
</dbReference>
<reference evidence="2 3" key="1">
    <citation type="journal article" date="2014" name="FEMS Microbiol. Lett.">
        <title>Draft genome sequences of three Holospora species (Holospora obtusa, Holospora undulata, and Holospora elegans), endonuclear symbiotic bacteria of the ciliate Paramecium caudatum.</title>
        <authorList>
            <person name="Dohra H."/>
            <person name="Tanaka K."/>
            <person name="Suzuki T."/>
            <person name="Fujishima M."/>
            <person name="Suzuki H."/>
        </authorList>
    </citation>
    <scope>NUCLEOTIDE SEQUENCE [LARGE SCALE GENOMIC DNA]</scope>
    <source>
        <strain evidence="2 3">F1</strain>
    </source>
</reference>
<keyword evidence="2" id="KW-0449">Lipoprotein</keyword>
<evidence type="ECO:0000256" key="1">
    <source>
        <dbReference type="ARBA" id="ARBA00022729"/>
    </source>
</evidence>
<dbReference type="InterPro" id="IPR004564">
    <property type="entry name" value="OM_lipoprot_carrier_LolA-like"/>
</dbReference>
<dbReference type="InterPro" id="IPR029046">
    <property type="entry name" value="LolA/LolB/LppX"/>
</dbReference>
<protein>
    <submittedName>
        <fullName evidence="2">Outer membrane lipoprotein-sorting protein</fullName>
    </submittedName>
</protein>
<proteinExistence type="predicted"/>
<comment type="caution">
    <text evidence="2">The sequence shown here is derived from an EMBL/GenBank/DDBJ whole genome shotgun (WGS) entry which is preliminary data.</text>
</comment>
<dbReference type="PANTHER" id="PTHR35869:SF1">
    <property type="entry name" value="OUTER-MEMBRANE LIPOPROTEIN CARRIER PROTEIN"/>
    <property type="match status" value="1"/>
</dbReference>
<accession>W6TDT8</accession>
<sequence length="221" mass="25182">MICSGVIDVALKIALVTFLFCFDTAKGEQCSRDVTCESFALEKYNNSLKKFNTVEASFIQTSGAGCIKGKMYLKKPGKLRIIYERNSSGQRKEILCDGNYLTEYVFDVQGELEESSSVDFSETPLQIVLNTQGIDTRYVRIERVVSAKKNQDVYTYIYLVKKDDVMSGKVVLIFKEDKVEEPKFFGWIIYDEHHREIALELTEVNTNVVILPKTFSTSVSR</sequence>
<dbReference type="OrthoDB" id="9800501at2"/>
<organism evidence="2 3">
    <name type="scientific">Holospora obtusa F1</name>
    <dbReference type="NCBI Taxonomy" id="1399147"/>
    <lineage>
        <taxon>Bacteria</taxon>
        <taxon>Pseudomonadati</taxon>
        <taxon>Pseudomonadota</taxon>
        <taxon>Alphaproteobacteria</taxon>
        <taxon>Holosporales</taxon>
        <taxon>Holosporaceae</taxon>
        <taxon>Holospora</taxon>
    </lineage>
</organism>
<name>W6TDT8_HOLOB</name>
<keyword evidence="1" id="KW-0732">Signal</keyword>
<dbReference type="PANTHER" id="PTHR35869">
    <property type="entry name" value="OUTER-MEMBRANE LIPOPROTEIN CARRIER PROTEIN"/>
    <property type="match status" value="1"/>
</dbReference>
<gene>
    <name evidence="2" type="ORF">P618_200854</name>
</gene>
<evidence type="ECO:0000313" key="2">
    <source>
        <dbReference type="EMBL" id="ETZ06956.1"/>
    </source>
</evidence>